<accession>A0A2T7P2G8</accession>
<dbReference type="Proteomes" id="UP000245119">
    <property type="component" value="Linkage Group LG7"/>
</dbReference>
<evidence type="ECO:0000313" key="1">
    <source>
        <dbReference type="EMBL" id="PVD27583.1"/>
    </source>
</evidence>
<dbReference type="EMBL" id="PZQS01000007">
    <property type="protein sequence ID" value="PVD27583.1"/>
    <property type="molecule type" value="Genomic_DNA"/>
</dbReference>
<protein>
    <submittedName>
        <fullName evidence="1">Uncharacterized protein</fullName>
    </submittedName>
</protein>
<reference evidence="1 2" key="1">
    <citation type="submission" date="2018-04" db="EMBL/GenBank/DDBJ databases">
        <title>The genome of golden apple snail Pomacea canaliculata provides insight into stress tolerance and invasive adaptation.</title>
        <authorList>
            <person name="Liu C."/>
            <person name="Liu B."/>
            <person name="Ren Y."/>
            <person name="Zhang Y."/>
            <person name="Wang H."/>
            <person name="Li S."/>
            <person name="Jiang F."/>
            <person name="Yin L."/>
            <person name="Zhang G."/>
            <person name="Qian W."/>
            <person name="Fan W."/>
        </authorList>
    </citation>
    <scope>NUCLEOTIDE SEQUENCE [LARGE SCALE GENOMIC DNA]</scope>
    <source>
        <strain evidence="1">SZHN2017</strain>
        <tissue evidence="1">Muscle</tissue>
    </source>
</reference>
<proteinExistence type="predicted"/>
<sequence>MDSVHSRYIGDTQAGYRIFCDRVASGYREDRGLQDVCGGPRGGQAEYQSSTTPVKVLLVYNSVPTGLSTTHLHHAGWLPWIPLGPLPDCTLQGIRKS</sequence>
<dbReference type="AlphaFoldDB" id="A0A2T7P2G8"/>
<gene>
    <name evidence="1" type="ORF">C0Q70_12745</name>
</gene>
<name>A0A2T7P2G8_POMCA</name>
<keyword evidence="2" id="KW-1185">Reference proteome</keyword>
<evidence type="ECO:0000313" key="2">
    <source>
        <dbReference type="Proteomes" id="UP000245119"/>
    </source>
</evidence>
<organism evidence="1 2">
    <name type="scientific">Pomacea canaliculata</name>
    <name type="common">Golden apple snail</name>
    <dbReference type="NCBI Taxonomy" id="400727"/>
    <lineage>
        <taxon>Eukaryota</taxon>
        <taxon>Metazoa</taxon>
        <taxon>Spiralia</taxon>
        <taxon>Lophotrochozoa</taxon>
        <taxon>Mollusca</taxon>
        <taxon>Gastropoda</taxon>
        <taxon>Caenogastropoda</taxon>
        <taxon>Architaenioglossa</taxon>
        <taxon>Ampullarioidea</taxon>
        <taxon>Ampullariidae</taxon>
        <taxon>Pomacea</taxon>
    </lineage>
</organism>
<comment type="caution">
    <text evidence="1">The sequence shown here is derived from an EMBL/GenBank/DDBJ whole genome shotgun (WGS) entry which is preliminary data.</text>
</comment>